<evidence type="ECO:0000313" key="13">
    <source>
        <dbReference type="Proteomes" id="UP000005387"/>
    </source>
</evidence>
<comment type="catalytic activity">
    <reaction evidence="1">
        <text>Transfers a segment of a (1-&gt;4)-alpha-D-glucan to a new position in an acceptor, which may be glucose or a (1-&gt;4)-alpha-D-glucan.</text>
        <dbReference type="EC" id="2.4.1.25"/>
    </reaction>
</comment>
<evidence type="ECO:0000256" key="6">
    <source>
        <dbReference type="ARBA" id="ARBA00022490"/>
    </source>
</evidence>
<dbReference type="InterPro" id="IPR017853">
    <property type="entry name" value="GH"/>
</dbReference>
<evidence type="ECO:0000256" key="11">
    <source>
        <dbReference type="ARBA" id="ARBA00031501"/>
    </source>
</evidence>
<evidence type="ECO:0000313" key="12">
    <source>
        <dbReference type="EMBL" id="EFM12036.1"/>
    </source>
</evidence>
<dbReference type="PANTHER" id="PTHR32518:SF3">
    <property type="entry name" value="4-ALPHA-GLUCANOTRANSFERASE"/>
    <property type="match status" value="1"/>
</dbReference>
<evidence type="ECO:0000256" key="10">
    <source>
        <dbReference type="ARBA" id="ARBA00031423"/>
    </source>
</evidence>
<evidence type="ECO:0000256" key="8">
    <source>
        <dbReference type="ARBA" id="ARBA00022679"/>
    </source>
</evidence>
<dbReference type="Proteomes" id="UP000005387">
    <property type="component" value="Unassembled WGS sequence"/>
</dbReference>
<comment type="similarity">
    <text evidence="3">Belongs to the disproportionating enzyme family.</text>
</comment>
<gene>
    <name evidence="12" type="ORF">PaecuDRAFT_0716</name>
</gene>
<keyword evidence="7 12" id="KW-0328">Glycosyltransferase</keyword>
<proteinExistence type="inferred from homology"/>
<dbReference type="Pfam" id="PF02446">
    <property type="entry name" value="Glyco_hydro_77"/>
    <property type="match status" value="1"/>
</dbReference>
<keyword evidence="9" id="KW-0119">Carbohydrate metabolism</keyword>
<evidence type="ECO:0000256" key="4">
    <source>
        <dbReference type="ARBA" id="ARBA00012560"/>
    </source>
</evidence>
<evidence type="ECO:0000256" key="9">
    <source>
        <dbReference type="ARBA" id="ARBA00023277"/>
    </source>
</evidence>
<evidence type="ECO:0000256" key="5">
    <source>
        <dbReference type="ARBA" id="ARBA00020295"/>
    </source>
</evidence>
<dbReference type="Gene3D" id="3.20.20.80">
    <property type="entry name" value="Glycosidases"/>
    <property type="match status" value="1"/>
</dbReference>
<sequence>MNRAIKQLERKTGVFAPLFSVHSSRSAGVGDFEDLKRVVDWCALTGQSIIQLLPMNDRLTSVYAPSSLFALEPQYMAMERLIGVDQHVAEFAAAAVRRQYPAGQGYVDYAVKGEKLKWLYELFAAIEEPLPEAYFAFIHEQREWLHDYALYKTIKREHSEDRWEYWDEPLRDRHPEALAAFERKHEKRLQFFKWLQWQLFEQFREARAYAESRGVSLMGDFFYIVMSDSVDTWASREMFQLDRCPGLPPEPGSPRGQRWDDQPVYNWKRMQEDGYRFLTRRVTYQENFFHILRIDHISSFFRVWSIPANEPWETLGLNGRYEPSTYSEWEEQGRAMLEAMRQGTSMMFCAENLGPFTTFFTPVVRDLGIPIINFQRWEKDYDGTCKFKALQDYDELTMITLSNHDTSCWTDWWENEAGTVEDSWFREYCGYLELHYETVRDKLFNLEQSASGKLRWRDDVDTVDIMLERIQRHAFQVAGLIHRYHCTFQEREQLASQVLAGIADPAETDSRRMLQAAMIGAMRSNAVFCAHSIIDWLAVLGLVEKEAAAEMRISRPGIADVKDWSLTIPIPIEKLLEDAVVAEARRIVEAGRVSQVESVS</sequence>
<dbReference type="RefSeq" id="WP_006036731.1">
    <property type="nucleotide sequence ID" value="NZ_AEDD01000002.1"/>
</dbReference>
<dbReference type="GO" id="GO:0005737">
    <property type="term" value="C:cytoplasm"/>
    <property type="evidence" value="ECO:0007669"/>
    <property type="project" value="UniProtKB-SubCell"/>
</dbReference>
<keyword evidence="13" id="KW-1185">Reference proteome</keyword>
<dbReference type="SUPFAM" id="SSF51445">
    <property type="entry name" value="(Trans)glycosidases"/>
    <property type="match status" value="1"/>
</dbReference>
<accession>E0I4Z4</accession>
<dbReference type="GO" id="GO:0004134">
    <property type="term" value="F:4-alpha-glucanotransferase activity"/>
    <property type="evidence" value="ECO:0007669"/>
    <property type="project" value="UniProtKB-EC"/>
</dbReference>
<reference evidence="12 13" key="1">
    <citation type="submission" date="2010-07" db="EMBL/GenBank/DDBJ databases">
        <title>The draft genome of Paenibacillus curdlanolyticus YK9.</title>
        <authorList>
            <consortium name="US DOE Joint Genome Institute (JGI-PGF)"/>
            <person name="Lucas S."/>
            <person name="Copeland A."/>
            <person name="Lapidus A."/>
            <person name="Cheng J.-F."/>
            <person name="Bruce D."/>
            <person name="Goodwin L."/>
            <person name="Pitluck S."/>
            <person name="Land M.L."/>
            <person name="Hauser L."/>
            <person name="Chang Y.-J."/>
            <person name="Jeffries C."/>
            <person name="Anderson I.J."/>
            <person name="Johnson E."/>
            <person name="Loganathan U."/>
            <person name="Mulhopadhyay B."/>
            <person name="Kyrpides N."/>
            <person name="Woyke T.J."/>
        </authorList>
    </citation>
    <scope>NUCLEOTIDE SEQUENCE [LARGE SCALE GENOMIC DNA]</scope>
    <source>
        <strain evidence="12 13">YK9</strain>
    </source>
</reference>
<dbReference type="AlphaFoldDB" id="E0I4Z4"/>
<evidence type="ECO:0000256" key="3">
    <source>
        <dbReference type="ARBA" id="ARBA00005684"/>
    </source>
</evidence>
<comment type="subcellular location">
    <subcellularLocation>
        <location evidence="2">Cytoplasm</location>
    </subcellularLocation>
</comment>
<dbReference type="EC" id="2.4.1.25" evidence="4"/>
<protein>
    <recommendedName>
        <fullName evidence="5">4-alpha-glucanotransferase</fullName>
        <ecNumber evidence="4">2.4.1.25</ecNumber>
    </recommendedName>
    <alternativeName>
        <fullName evidence="10">Amylomaltase</fullName>
    </alternativeName>
    <alternativeName>
        <fullName evidence="11">Disproportionating enzyme</fullName>
    </alternativeName>
</protein>
<keyword evidence="6" id="KW-0963">Cytoplasm</keyword>
<keyword evidence="8 12" id="KW-0808">Transferase</keyword>
<name>E0I4Z4_9BACL</name>
<dbReference type="eggNOG" id="COG1640">
    <property type="taxonomic scope" value="Bacteria"/>
</dbReference>
<dbReference type="OrthoDB" id="9772207at2"/>
<dbReference type="STRING" id="717606.PaecuDRAFT_0716"/>
<evidence type="ECO:0000256" key="7">
    <source>
        <dbReference type="ARBA" id="ARBA00022676"/>
    </source>
</evidence>
<dbReference type="EMBL" id="AEDD01000002">
    <property type="protein sequence ID" value="EFM12036.1"/>
    <property type="molecule type" value="Genomic_DNA"/>
</dbReference>
<organism evidence="12 13">
    <name type="scientific">Paenibacillus curdlanolyticus YK9</name>
    <dbReference type="NCBI Taxonomy" id="717606"/>
    <lineage>
        <taxon>Bacteria</taxon>
        <taxon>Bacillati</taxon>
        <taxon>Bacillota</taxon>
        <taxon>Bacilli</taxon>
        <taxon>Bacillales</taxon>
        <taxon>Paenibacillaceae</taxon>
        <taxon>Paenibacillus</taxon>
    </lineage>
</organism>
<dbReference type="InterPro" id="IPR003385">
    <property type="entry name" value="Glyco_hydro_77"/>
</dbReference>
<evidence type="ECO:0000256" key="1">
    <source>
        <dbReference type="ARBA" id="ARBA00000439"/>
    </source>
</evidence>
<evidence type="ECO:0000256" key="2">
    <source>
        <dbReference type="ARBA" id="ARBA00004496"/>
    </source>
</evidence>
<dbReference type="GO" id="GO:0005975">
    <property type="term" value="P:carbohydrate metabolic process"/>
    <property type="evidence" value="ECO:0007669"/>
    <property type="project" value="InterPro"/>
</dbReference>
<dbReference type="PANTHER" id="PTHR32518">
    <property type="match status" value="1"/>
</dbReference>